<reference evidence="2" key="1">
    <citation type="journal article" date="2020" name="Fungal Divers.">
        <title>Resolving the Mortierellaceae phylogeny through synthesis of multi-gene phylogenetics and phylogenomics.</title>
        <authorList>
            <person name="Vandepol N."/>
            <person name="Liber J."/>
            <person name="Desiro A."/>
            <person name="Na H."/>
            <person name="Kennedy M."/>
            <person name="Barry K."/>
            <person name="Grigoriev I.V."/>
            <person name="Miller A.N."/>
            <person name="O'Donnell K."/>
            <person name="Stajich J.E."/>
            <person name="Bonito G."/>
        </authorList>
    </citation>
    <scope>NUCLEOTIDE SEQUENCE</scope>
    <source>
        <strain evidence="2">NVP60</strain>
    </source>
</reference>
<comment type="caution">
    <text evidence="2">The sequence shown here is derived from an EMBL/GenBank/DDBJ whole genome shotgun (WGS) entry which is preliminary data.</text>
</comment>
<feature type="compositionally biased region" description="Low complexity" evidence="1">
    <location>
        <begin position="70"/>
        <end position="90"/>
    </location>
</feature>
<feature type="compositionally biased region" description="Low complexity" evidence="1">
    <location>
        <begin position="180"/>
        <end position="211"/>
    </location>
</feature>
<evidence type="ECO:0000256" key="1">
    <source>
        <dbReference type="SAM" id="MobiDB-lite"/>
    </source>
</evidence>
<feature type="region of interest" description="Disordered" evidence="1">
    <location>
        <begin position="265"/>
        <end position="382"/>
    </location>
</feature>
<dbReference type="AlphaFoldDB" id="A0A9P6UKK3"/>
<feature type="compositionally biased region" description="Polar residues" evidence="1">
    <location>
        <begin position="213"/>
        <end position="224"/>
    </location>
</feature>
<feature type="compositionally biased region" description="Basic and acidic residues" evidence="1">
    <location>
        <begin position="276"/>
        <end position="291"/>
    </location>
</feature>
<proteinExistence type="predicted"/>
<gene>
    <name evidence="2" type="ORF">BGZ97_000134</name>
</gene>
<dbReference type="OrthoDB" id="2446099at2759"/>
<feature type="region of interest" description="Disordered" evidence="1">
    <location>
        <begin position="621"/>
        <end position="683"/>
    </location>
</feature>
<keyword evidence="3" id="KW-1185">Reference proteome</keyword>
<feature type="compositionally biased region" description="Low complexity" evidence="1">
    <location>
        <begin position="351"/>
        <end position="378"/>
    </location>
</feature>
<feature type="compositionally biased region" description="Low complexity" evidence="1">
    <location>
        <begin position="1"/>
        <end position="19"/>
    </location>
</feature>
<feature type="region of interest" description="Disordered" evidence="1">
    <location>
        <begin position="482"/>
        <end position="553"/>
    </location>
</feature>
<dbReference type="EMBL" id="JAAAIN010001014">
    <property type="protein sequence ID" value="KAG0308200.1"/>
    <property type="molecule type" value="Genomic_DNA"/>
</dbReference>
<evidence type="ECO:0000313" key="3">
    <source>
        <dbReference type="Proteomes" id="UP000823405"/>
    </source>
</evidence>
<feature type="compositionally biased region" description="Low complexity" evidence="1">
    <location>
        <begin position="642"/>
        <end position="683"/>
    </location>
</feature>
<evidence type="ECO:0000313" key="2">
    <source>
        <dbReference type="EMBL" id="KAG0308200.1"/>
    </source>
</evidence>
<name>A0A9P6UKK3_9FUNG</name>
<feature type="region of interest" description="Disordered" evidence="1">
    <location>
        <begin position="1"/>
        <end position="233"/>
    </location>
</feature>
<protein>
    <submittedName>
        <fullName evidence="2">Uncharacterized protein</fullName>
    </submittedName>
</protein>
<organism evidence="2 3">
    <name type="scientific">Linnemannia gamsii</name>
    <dbReference type="NCBI Taxonomy" id="64522"/>
    <lineage>
        <taxon>Eukaryota</taxon>
        <taxon>Fungi</taxon>
        <taxon>Fungi incertae sedis</taxon>
        <taxon>Mucoromycota</taxon>
        <taxon>Mortierellomycotina</taxon>
        <taxon>Mortierellomycetes</taxon>
        <taxon>Mortierellales</taxon>
        <taxon>Mortierellaceae</taxon>
        <taxon>Linnemannia</taxon>
    </lineage>
</organism>
<feature type="compositionally biased region" description="Polar residues" evidence="1">
    <location>
        <begin position="621"/>
        <end position="637"/>
    </location>
</feature>
<accession>A0A9P6UKK3</accession>
<feature type="compositionally biased region" description="Polar residues" evidence="1">
    <location>
        <begin position="42"/>
        <end position="60"/>
    </location>
</feature>
<dbReference type="Proteomes" id="UP000823405">
    <property type="component" value="Unassembled WGS sequence"/>
</dbReference>
<sequence length="812" mass="88363">MLQQSNHANNHQQMQQQQQRTAYPQPPRLNRPASVLLEPSTAFHSQQTVTRPRSQSQAVYSSYVPPPTITTQSTSGNSGNGGNSSSANTGHDSASGNDTQHRLQNWRPPTHKSKLSKQYTPSEDSDDESTGEKAAARRRSKYMSGAALELNTGPGNEASRARAQSNASQTSVLDNTDAASLNSLSNNNDNSSPVSSLTQSLTNAAAAALATEDSGTSRSRTPSLTPIDELAPPDRAHSVYIHQRSHSSPDHVGSTGYGHFKSLAQSRSQNSTMEDGPLRTARDSGFEEASGRGHRRHSSSVVKGGAAAHGPSVPQPQPYQPSLENPQRSSHYHKNEGLCIDQKQQHRQQHHQPQQQQQQIRQPTTHLQLSTSSPQLPSHVDHELHLPTPQRQNNRHSFMGTTDMVYYPPQNFSATKRGNTSVGFASSSSSSDTLISKVDREKASICFQAPSAKKETFTRDAHLDPALSSLVQQHRKDFKTNQRLGGTPQLAPQPHSPQFPGHSPRQRGSVYLLDDPHQVLPPSMLVQGSRRDSNGSQSHGHPSASSPGLYGADTQMKRLSTGSQYLQQTQLVQQQHPNYPYFTTQGNSSSGITKLSASQGSLSLQQPAGLYFDQAIQSSPLAGPIKTSSPRPQSSVGYFNAPRQQQQQQQQQQHLQPQSLPSMLQISPLPSPSLSGLRTTGSQPEITTLQPTLQQQQQLEQLQQMRIQQQHVLAQQQQQYQHQLAQVGLGLDMMPAQTLGIVGLGAMALTATTPGAVSPLTLSPAIFQTPPTQMVHSHQNLQQQQWLMNSNNYTHGTTAAPMQTYPAGSGSQ</sequence>
<feature type="compositionally biased region" description="Polar residues" evidence="1">
    <location>
        <begin position="534"/>
        <end position="546"/>
    </location>
</feature>
<feature type="compositionally biased region" description="Low complexity" evidence="1">
    <location>
        <begin position="161"/>
        <end position="171"/>
    </location>
</feature>